<evidence type="ECO:0000256" key="1">
    <source>
        <dbReference type="SAM" id="Coils"/>
    </source>
</evidence>
<dbReference type="AlphaFoldDB" id="A0A847UE60"/>
<protein>
    <recommendedName>
        <fullName evidence="5">DUF927 domain-containing protein</fullName>
    </recommendedName>
</protein>
<dbReference type="EMBL" id="WOYG01000001">
    <property type="protein sequence ID" value="NLV09321.1"/>
    <property type="molecule type" value="Genomic_DNA"/>
</dbReference>
<dbReference type="RefSeq" id="WP_170093205.1">
    <property type="nucleotide sequence ID" value="NZ_WOYG01000001.1"/>
</dbReference>
<sequence length="793" mass="89887">MTTNTNISTDKKVSAVQKHTEDNLWVIIQEDDGEITTLNANGEEASVVTVGDFLQGGPDPNPSSYEEIKDYRESNPEIADGIGIYHPEYDLITAEDIDGIADEIAAREQQKQEEIKEARQNIDLPEERLNALEQVGAIRDFYQSEDDYIDFAVTYGKLKATLSDDELDEVEKRERMDLYDRYNRNEERYVGLPPEIDVGIVDGAYKVKKEDEDDDLLASFRIDVNAFLTTEEDEVQKYDVTIVPTSPHDKSRRKIIDGSVFNRTTNFKDNVCIGTTTTYEKGDRYLTDLKRLIGHQKAPHKDIADDVGIHGDEFVTPHKTISSEGWIDYKESEYVYDDSDTDGIDERWTIESNSLEYDEDDVQEFIKRVWRTRDPQETLPLIGYIYSSFFKTQIIEKGGAESAFPVLSIIGPAGVGKSKAMEGLYMGIGMSRSAYGIGSSTAPSIRDDIASTQNVPVWFDEYIPTRYDQSKVDQFKQFVKKSVDHKTVQTSSKTHDTKIYPMTAPVIISGEQFISGDSDQRRLIQVEYTEQAIQPEYFDNYESIMGNDIDNKEHAKAMYPFLMQEYEDGFLSRWSRCKLEVENWVDEQGIEDIQALERVGLVAIKFGVELFRELGLEVGVDEDELPTDDDIERAWEHVSKHMGSTNRSTYLDEFVSLIGEAIKANYISSVSDYESNDGSYKLVHADKAKEQLRIDLQEAYAGISKYLNDHGMSDQVELLNPQDYASKIKTKAKEDGSYITDEGAKTPPLGRVMSISTHQAEQDINNFSRAKINPNASTNDSNSVDPEDIPDDL</sequence>
<feature type="region of interest" description="Disordered" evidence="2">
    <location>
        <begin position="768"/>
        <end position="793"/>
    </location>
</feature>
<name>A0A847UE60_9EURY</name>
<evidence type="ECO:0000256" key="2">
    <source>
        <dbReference type="SAM" id="MobiDB-lite"/>
    </source>
</evidence>
<dbReference type="OrthoDB" id="238910at2157"/>
<keyword evidence="1" id="KW-0175">Coiled coil</keyword>
<evidence type="ECO:0008006" key="5">
    <source>
        <dbReference type="Google" id="ProtNLM"/>
    </source>
</evidence>
<reference evidence="3" key="1">
    <citation type="submission" date="2019-12" db="EMBL/GenBank/DDBJ databases">
        <title>Whole-genome sequence of Halomicrobium mukohataei pws1.</title>
        <authorList>
            <person name="Verma D.K."/>
            <person name="Gopal K."/>
            <person name="Prasad E.S."/>
        </authorList>
    </citation>
    <scope>NUCLEOTIDE SEQUENCE</scope>
    <source>
        <strain evidence="3">Pws1</strain>
    </source>
</reference>
<feature type="coiled-coil region" evidence="1">
    <location>
        <begin position="101"/>
        <end position="135"/>
    </location>
</feature>
<organism evidence="3 4">
    <name type="scientific">Halomicrobium mukohataei</name>
    <dbReference type="NCBI Taxonomy" id="57705"/>
    <lineage>
        <taxon>Archaea</taxon>
        <taxon>Methanobacteriati</taxon>
        <taxon>Methanobacteriota</taxon>
        <taxon>Stenosarchaea group</taxon>
        <taxon>Halobacteria</taxon>
        <taxon>Halobacteriales</taxon>
        <taxon>Haloarculaceae</taxon>
        <taxon>Halomicrobium</taxon>
    </lineage>
</organism>
<feature type="compositionally biased region" description="Polar residues" evidence="2">
    <location>
        <begin position="768"/>
        <end position="784"/>
    </location>
</feature>
<accession>A0A847UE60</accession>
<proteinExistence type="predicted"/>
<dbReference type="Proteomes" id="UP000608662">
    <property type="component" value="Unassembled WGS sequence"/>
</dbReference>
<gene>
    <name evidence="3" type="ORF">GOC74_05170</name>
</gene>
<comment type="caution">
    <text evidence="3">The sequence shown here is derived from an EMBL/GenBank/DDBJ whole genome shotgun (WGS) entry which is preliminary data.</text>
</comment>
<evidence type="ECO:0000313" key="4">
    <source>
        <dbReference type="Proteomes" id="UP000608662"/>
    </source>
</evidence>
<evidence type="ECO:0000313" key="3">
    <source>
        <dbReference type="EMBL" id="NLV09321.1"/>
    </source>
</evidence>